<organism evidence="12 13">
    <name type="scientific">Podospora aff. communis PSN243</name>
    <dbReference type="NCBI Taxonomy" id="3040156"/>
    <lineage>
        <taxon>Eukaryota</taxon>
        <taxon>Fungi</taxon>
        <taxon>Dikarya</taxon>
        <taxon>Ascomycota</taxon>
        <taxon>Pezizomycotina</taxon>
        <taxon>Sordariomycetes</taxon>
        <taxon>Sordariomycetidae</taxon>
        <taxon>Sordariales</taxon>
        <taxon>Podosporaceae</taxon>
        <taxon>Podospora</taxon>
    </lineage>
</organism>
<dbReference type="EC" id="2.1.1.244" evidence="5"/>
<proteinExistence type="inferred from homology"/>
<feature type="binding site" evidence="11">
    <location>
        <position position="137"/>
    </location>
    <ligand>
        <name>S-adenosyl-L-methionine</name>
        <dbReference type="ChEBI" id="CHEBI:59789"/>
    </ligand>
</feature>
<protein>
    <recommendedName>
        <fullName evidence="6">Alpha N-terminal protein methyltransferase 1</fullName>
        <ecNumber evidence="5">2.1.1.244</ecNumber>
    </recommendedName>
    <alternativeName>
        <fullName evidence="7">X-Pro-Lys N-terminal protein methyltransferase 1</fullName>
    </alternativeName>
</protein>
<feature type="binding site" evidence="11">
    <location>
        <position position="80"/>
    </location>
    <ligand>
        <name>S-adenosyl-L-methionine</name>
        <dbReference type="ChEBI" id="CHEBI:59789"/>
    </ligand>
</feature>
<evidence type="ECO:0000256" key="6">
    <source>
        <dbReference type="ARBA" id="ARBA00039449"/>
    </source>
</evidence>
<dbReference type="Gene3D" id="3.40.50.150">
    <property type="entry name" value="Vaccinia Virus protein VP39"/>
    <property type="match status" value="1"/>
</dbReference>
<dbReference type="GO" id="GO:0032259">
    <property type="term" value="P:methylation"/>
    <property type="evidence" value="ECO:0007669"/>
    <property type="project" value="UniProtKB-KW"/>
</dbReference>
<evidence type="ECO:0000313" key="12">
    <source>
        <dbReference type="EMBL" id="KAK4455632.1"/>
    </source>
</evidence>
<dbReference type="SUPFAM" id="SSF53335">
    <property type="entry name" value="S-adenosyl-L-methionine-dependent methyltransferases"/>
    <property type="match status" value="1"/>
</dbReference>
<keyword evidence="13" id="KW-1185">Reference proteome</keyword>
<keyword evidence="4 11" id="KW-0949">S-adenosyl-L-methionine</keyword>
<reference evidence="12" key="1">
    <citation type="journal article" date="2023" name="Mol. Phylogenet. Evol.">
        <title>Genome-scale phylogeny and comparative genomics of the fungal order Sordariales.</title>
        <authorList>
            <person name="Hensen N."/>
            <person name="Bonometti L."/>
            <person name="Westerberg I."/>
            <person name="Brannstrom I.O."/>
            <person name="Guillou S."/>
            <person name="Cros-Aarteil S."/>
            <person name="Calhoun S."/>
            <person name="Haridas S."/>
            <person name="Kuo A."/>
            <person name="Mondo S."/>
            <person name="Pangilinan J."/>
            <person name="Riley R."/>
            <person name="LaButti K."/>
            <person name="Andreopoulos B."/>
            <person name="Lipzen A."/>
            <person name="Chen C."/>
            <person name="Yan M."/>
            <person name="Daum C."/>
            <person name="Ng V."/>
            <person name="Clum A."/>
            <person name="Steindorff A."/>
            <person name="Ohm R.A."/>
            <person name="Martin F."/>
            <person name="Silar P."/>
            <person name="Natvig D.O."/>
            <person name="Lalanne C."/>
            <person name="Gautier V."/>
            <person name="Ament-Velasquez S.L."/>
            <person name="Kruys A."/>
            <person name="Hutchinson M.I."/>
            <person name="Powell A.J."/>
            <person name="Barry K."/>
            <person name="Miller A.N."/>
            <person name="Grigoriev I.V."/>
            <person name="Debuchy R."/>
            <person name="Gladieux P."/>
            <person name="Hiltunen Thoren M."/>
            <person name="Johannesson H."/>
        </authorList>
    </citation>
    <scope>NUCLEOTIDE SEQUENCE</scope>
    <source>
        <strain evidence="12">PSN243</strain>
    </source>
</reference>
<dbReference type="PANTHER" id="PTHR12753:SF0">
    <property type="entry name" value="ALPHA N-TERMINAL PROTEIN METHYLTRANSFERASE 1"/>
    <property type="match status" value="1"/>
</dbReference>
<dbReference type="AlphaFoldDB" id="A0AAV9H7A1"/>
<comment type="catalytic activity">
    <reaction evidence="10">
        <text>N-terminal L-alanyl-L-prolyl-L-lysyl-[protein] + 3 S-adenosyl-L-methionine = N-terminal N,N,N-trimethyl-L-alanyl-L-prolyl-L-lysyl-[protein] + 3 S-adenosyl-L-homocysteine + 3 H(+)</text>
        <dbReference type="Rhea" id="RHEA:54712"/>
        <dbReference type="Rhea" id="RHEA-COMP:13785"/>
        <dbReference type="Rhea" id="RHEA-COMP:13971"/>
        <dbReference type="ChEBI" id="CHEBI:15378"/>
        <dbReference type="ChEBI" id="CHEBI:57856"/>
        <dbReference type="ChEBI" id="CHEBI:59789"/>
        <dbReference type="ChEBI" id="CHEBI:138057"/>
        <dbReference type="ChEBI" id="CHEBI:138315"/>
        <dbReference type="EC" id="2.1.1.244"/>
    </reaction>
</comment>
<accession>A0AAV9H7A1</accession>
<comment type="catalytic activity">
    <reaction evidence="8">
        <text>N-terminal L-seryl-L-prolyl-L-lysyl-[protein] + 3 S-adenosyl-L-methionine = N-terminal N,N,N-trimethyl-L-seryl-L-prolyl-L-lysyl-[protein] + 3 S-adenosyl-L-homocysteine + 3 H(+)</text>
        <dbReference type="Rhea" id="RHEA:54724"/>
        <dbReference type="Rhea" id="RHEA-COMP:13789"/>
        <dbReference type="Rhea" id="RHEA-COMP:13973"/>
        <dbReference type="ChEBI" id="CHEBI:15378"/>
        <dbReference type="ChEBI" id="CHEBI:57856"/>
        <dbReference type="ChEBI" id="CHEBI:59789"/>
        <dbReference type="ChEBI" id="CHEBI:138061"/>
        <dbReference type="ChEBI" id="CHEBI:138317"/>
        <dbReference type="EC" id="2.1.1.244"/>
    </reaction>
</comment>
<dbReference type="InterPro" id="IPR029063">
    <property type="entry name" value="SAM-dependent_MTases_sf"/>
</dbReference>
<evidence type="ECO:0000256" key="5">
    <source>
        <dbReference type="ARBA" id="ARBA00039112"/>
    </source>
</evidence>
<comment type="similarity">
    <text evidence="1">Belongs to the methyltransferase superfamily. NTM1 family.</text>
</comment>
<reference evidence="12" key="2">
    <citation type="submission" date="2023-05" db="EMBL/GenBank/DDBJ databases">
        <authorList>
            <consortium name="Lawrence Berkeley National Laboratory"/>
            <person name="Steindorff A."/>
            <person name="Hensen N."/>
            <person name="Bonometti L."/>
            <person name="Westerberg I."/>
            <person name="Brannstrom I.O."/>
            <person name="Guillou S."/>
            <person name="Cros-Aarteil S."/>
            <person name="Calhoun S."/>
            <person name="Haridas S."/>
            <person name="Kuo A."/>
            <person name="Mondo S."/>
            <person name="Pangilinan J."/>
            <person name="Riley R."/>
            <person name="Labutti K."/>
            <person name="Andreopoulos B."/>
            <person name="Lipzen A."/>
            <person name="Chen C."/>
            <person name="Yanf M."/>
            <person name="Daum C."/>
            <person name="Ng V."/>
            <person name="Clum A."/>
            <person name="Ohm R."/>
            <person name="Martin F."/>
            <person name="Silar P."/>
            <person name="Natvig D."/>
            <person name="Lalanne C."/>
            <person name="Gautier V."/>
            <person name="Ament-Velasquez S.L."/>
            <person name="Kruys A."/>
            <person name="Hutchinson M.I."/>
            <person name="Powell A.J."/>
            <person name="Barry K."/>
            <person name="Miller A.N."/>
            <person name="Grigoriev I.V."/>
            <person name="Debuchy R."/>
            <person name="Gladieux P."/>
            <person name="Thoren M.H."/>
            <person name="Johannesson H."/>
        </authorList>
    </citation>
    <scope>NUCLEOTIDE SEQUENCE</scope>
    <source>
        <strain evidence="12">PSN243</strain>
    </source>
</reference>
<evidence type="ECO:0000256" key="1">
    <source>
        <dbReference type="ARBA" id="ARBA00009059"/>
    </source>
</evidence>
<evidence type="ECO:0000256" key="8">
    <source>
        <dbReference type="ARBA" id="ARBA00047306"/>
    </source>
</evidence>
<name>A0AAV9H7A1_9PEZI</name>
<comment type="catalytic activity">
    <reaction evidence="9">
        <text>N-terminal L-prolyl-L-prolyl-L-lysyl-[protein] + 2 S-adenosyl-L-methionine = N-terminal N,N-dimethyl-L-prolyl-L-prolyl-L-lysyl-[protein] + 2 S-adenosyl-L-homocysteine + 2 H(+)</text>
        <dbReference type="Rhea" id="RHEA:54736"/>
        <dbReference type="Rhea" id="RHEA-COMP:13787"/>
        <dbReference type="Rhea" id="RHEA-COMP:13974"/>
        <dbReference type="ChEBI" id="CHEBI:15378"/>
        <dbReference type="ChEBI" id="CHEBI:57856"/>
        <dbReference type="ChEBI" id="CHEBI:59789"/>
        <dbReference type="ChEBI" id="CHEBI:138059"/>
        <dbReference type="ChEBI" id="CHEBI:138318"/>
        <dbReference type="EC" id="2.1.1.244"/>
    </reaction>
</comment>
<dbReference type="PIRSF" id="PIRSF016958">
    <property type="entry name" value="DUF858_MeTrfase_lik"/>
    <property type="match status" value="1"/>
</dbReference>
<gene>
    <name evidence="12" type="ORF">QBC34DRAFT_390475</name>
</gene>
<dbReference type="InterPro" id="IPR008576">
    <property type="entry name" value="MeTrfase_NTM1"/>
</dbReference>
<dbReference type="PANTHER" id="PTHR12753">
    <property type="entry name" value="AD-003 - RELATED"/>
    <property type="match status" value="1"/>
</dbReference>
<dbReference type="Proteomes" id="UP001321760">
    <property type="component" value="Unassembled WGS sequence"/>
</dbReference>
<sequence length="192" mass="20948">MIDDIDNSSPADASICKEDGLRYWEGIQPDDNGMLGGFAYISKVDIQGSRNFLAKLGIGRAGKGLMSVESALEGGAGIGRITTNLLSTLATEIDIIEPISKFTAVLQGKEGIRTIYNCGLEAWQPDEGAKYDLVWTQWCVGHLTDQQLVEYLERCRDALAEDGLIVIKENLSTSGKDAFDEEDSSVTRYVFA</sequence>
<feature type="binding site" evidence="11">
    <location>
        <position position="75"/>
    </location>
    <ligand>
        <name>S-adenosyl-L-methionine</name>
        <dbReference type="ChEBI" id="CHEBI:59789"/>
    </ligand>
</feature>
<evidence type="ECO:0000256" key="4">
    <source>
        <dbReference type="ARBA" id="ARBA00022691"/>
    </source>
</evidence>
<dbReference type="GO" id="GO:0005737">
    <property type="term" value="C:cytoplasm"/>
    <property type="evidence" value="ECO:0007669"/>
    <property type="project" value="TreeGrafter"/>
</dbReference>
<evidence type="ECO:0000256" key="11">
    <source>
        <dbReference type="PIRSR" id="PIRSR016958-1"/>
    </source>
</evidence>
<dbReference type="CDD" id="cd02440">
    <property type="entry name" value="AdoMet_MTases"/>
    <property type="match status" value="1"/>
</dbReference>
<evidence type="ECO:0000256" key="2">
    <source>
        <dbReference type="ARBA" id="ARBA00022603"/>
    </source>
</evidence>
<evidence type="ECO:0000256" key="7">
    <source>
        <dbReference type="ARBA" id="ARBA00043129"/>
    </source>
</evidence>
<evidence type="ECO:0000256" key="10">
    <source>
        <dbReference type="ARBA" id="ARBA00048167"/>
    </source>
</evidence>
<dbReference type="EMBL" id="MU865914">
    <property type="protein sequence ID" value="KAK4455632.1"/>
    <property type="molecule type" value="Genomic_DNA"/>
</dbReference>
<evidence type="ECO:0000256" key="9">
    <source>
        <dbReference type="ARBA" id="ARBA00047885"/>
    </source>
</evidence>
<keyword evidence="2" id="KW-0489">Methyltransferase</keyword>
<dbReference type="Pfam" id="PF05891">
    <property type="entry name" value="Methyltransf_PK"/>
    <property type="match status" value="1"/>
</dbReference>
<comment type="caution">
    <text evidence="12">The sequence shown here is derived from an EMBL/GenBank/DDBJ whole genome shotgun (WGS) entry which is preliminary data.</text>
</comment>
<dbReference type="GO" id="GO:0071885">
    <property type="term" value="F:N-terminal protein N-methyltransferase activity"/>
    <property type="evidence" value="ECO:0007669"/>
    <property type="project" value="UniProtKB-EC"/>
</dbReference>
<evidence type="ECO:0000313" key="13">
    <source>
        <dbReference type="Proteomes" id="UP001321760"/>
    </source>
</evidence>
<keyword evidence="3" id="KW-0808">Transferase</keyword>
<evidence type="ECO:0000256" key="3">
    <source>
        <dbReference type="ARBA" id="ARBA00022679"/>
    </source>
</evidence>